<comment type="caution">
    <text evidence="7">The sequence shown here is derived from an EMBL/GenBank/DDBJ whole genome shotgun (WGS) entry which is preliminary data.</text>
</comment>
<evidence type="ECO:0000256" key="5">
    <source>
        <dbReference type="SAM" id="MobiDB-lite"/>
    </source>
</evidence>
<evidence type="ECO:0000256" key="3">
    <source>
        <dbReference type="ARBA" id="ARBA00062323"/>
    </source>
</evidence>
<dbReference type="SUPFAM" id="SSF52540">
    <property type="entry name" value="P-loop containing nucleoside triphosphate hydrolases"/>
    <property type="match status" value="1"/>
</dbReference>
<feature type="domain" description="AAA" evidence="6">
    <location>
        <begin position="1"/>
        <end position="179"/>
    </location>
</feature>
<gene>
    <name evidence="7" type="ORF">EDD77_11311</name>
</gene>
<organism evidence="7 8">
    <name type="scientific">Allofournierella massiliensis</name>
    <dbReference type="NCBI Taxonomy" id="1650663"/>
    <lineage>
        <taxon>Bacteria</taxon>
        <taxon>Bacillati</taxon>
        <taxon>Bacillota</taxon>
        <taxon>Clostridia</taxon>
        <taxon>Eubacteriales</taxon>
        <taxon>Oscillospiraceae</taxon>
        <taxon>Allofournierella</taxon>
    </lineage>
</organism>
<dbReference type="InterPro" id="IPR050678">
    <property type="entry name" value="DNA_Partitioning_ATPase"/>
</dbReference>
<comment type="subunit">
    <text evidence="3">Dimerizes in the presence of ATP but not ADP; ATP-binding is required for double-stranded (ds)DNA-binding. Interacts with DnaA.</text>
</comment>
<accession>A0A4R1QTD7</accession>
<evidence type="ECO:0000313" key="8">
    <source>
        <dbReference type="Proteomes" id="UP000295184"/>
    </source>
</evidence>
<comment type="catalytic activity">
    <reaction evidence="2">
        <text>ATP + H2O = ADP + phosphate + H(+)</text>
        <dbReference type="Rhea" id="RHEA:13065"/>
        <dbReference type="ChEBI" id="CHEBI:15377"/>
        <dbReference type="ChEBI" id="CHEBI:15378"/>
        <dbReference type="ChEBI" id="CHEBI:30616"/>
        <dbReference type="ChEBI" id="CHEBI:43474"/>
        <dbReference type="ChEBI" id="CHEBI:456216"/>
    </reaction>
</comment>
<name>A0A4R1QTD7_9FIRM</name>
<evidence type="ECO:0000313" key="7">
    <source>
        <dbReference type="EMBL" id="TCL56353.1"/>
    </source>
</evidence>
<dbReference type="OrthoDB" id="9815116at2"/>
<feature type="region of interest" description="Disordered" evidence="5">
    <location>
        <begin position="246"/>
        <end position="271"/>
    </location>
</feature>
<dbReference type="CDD" id="cd02042">
    <property type="entry name" value="ParAB_family"/>
    <property type="match status" value="1"/>
</dbReference>
<sequence length="271" mass="29732">MKTIAIANQKGGVGKTTTAVNLGVALAQQGYKVLLVDADPQGDLSCYLGCYDMESGNGTLSTMMDDVINDRPITNAVRHHEEGVDYIPSDIELSDMEVRLVNVMAHERVLEQALEPLRDKYDYCLIDCMPSLGILTVSSLVASDKVLVPVQAQHFAMKGLISLVKSIQQVRRRINPRLELDGIVITMVDKRTNLSRDVSAALRRAYGHQIKIYGSEIPISTKTAESAATGRSQLSYDPNGAASRAYQSLAKEVTQGERKNVRTEHQSALTR</sequence>
<reference evidence="7 8" key="1">
    <citation type="submission" date="2019-03" db="EMBL/GenBank/DDBJ databases">
        <title>Genomic Encyclopedia of Type Strains, Phase IV (KMG-IV): sequencing the most valuable type-strain genomes for metagenomic binning, comparative biology and taxonomic classification.</title>
        <authorList>
            <person name="Goeker M."/>
        </authorList>
    </citation>
    <scope>NUCLEOTIDE SEQUENCE [LARGE SCALE GENOMIC DNA]</scope>
    <source>
        <strain evidence="7 8">DSM 100451</strain>
    </source>
</reference>
<evidence type="ECO:0000256" key="2">
    <source>
        <dbReference type="ARBA" id="ARBA00049360"/>
    </source>
</evidence>
<evidence type="ECO:0000256" key="1">
    <source>
        <dbReference type="ARBA" id="ARBA00006976"/>
    </source>
</evidence>
<dbReference type="InterPro" id="IPR027417">
    <property type="entry name" value="P-loop_NTPase"/>
</dbReference>
<dbReference type="InterPro" id="IPR025669">
    <property type="entry name" value="AAA_dom"/>
</dbReference>
<comment type="similarity">
    <text evidence="1">Belongs to the ParA family.</text>
</comment>
<evidence type="ECO:0000259" key="6">
    <source>
        <dbReference type="Pfam" id="PF13614"/>
    </source>
</evidence>
<dbReference type="FunFam" id="3.40.50.300:FF:000285">
    <property type="entry name" value="Sporulation initiation inhibitor Soj"/>
    <property type="match status" value="1"/>
</dbReference>
<protein>
    <recommendedName>
        <fullName evidence="4">Sporulation initiation inhibitor protein Soj</fullName>
    </recommendedName>
</protein>
<dbReference type="PANTHER" id="PTHR13696">
    <property type="entry name" value="P-LOOP CONTAINING NUCLEOSIDE TRIPHOSPHATE HYDROLASE"/>
    <property type="match status" value="1"/>
</dbReference>
<dbReference type="PANTHER" id="PTHR13696:SF99">
    <property type="entry name" value="COBYRINIC ACID AC-DIAMIDE SYNTHASE"/>
    <property type="match status" value="1"/>
</dbReference>
<feature type="compositionally biased region" description="Basic and acidic residues" evidence="5">
    <location>
        <begin position="254"/>
        <end position="265"/>
    </location>
</feature>
<dbReference type="RefSeq" id="WP_077138579.1">
    <property type="nucleotide sequence ID" value="NZ_CABKVM010000018.1"/>
</dbReference>
<dbReference type="STRING" id="1650663.GCA_001486665_02530"/>
<dbReference type="Gene3D" id="3.40.50.300">
    <property type="entry name" value="P-loop containing nucleotide triphosphate hydrolases"/>
    <property type="match status" value="1"/>
</dbReference>
<dbReference type="AlphaFoldDB" id="A0A4R1QTD7"/>
<dbReference type="Pfam" id="PF13614">
    <property type="entry name" value="AAA_31"/>
    <property type="match status" value="1"/>
</dbReference>
<proteinExistence type="inferred from homology"/>
<evidence type="ECO:0000256" key="4">
    <source>
        <dbReference type="ARBA" id="ARBA00071824"/>
    </source>
</evidence>
<dbReference type="Proteomes" id="UP000295184">
    <property type="component" value="Unassembled WGS sequence"/>
</dbReference>
<dbReference type="EMBL" id="SLUM01000013">
    <property type="protein sequence ID" value="TCL56353.1"/>
    <property type="molecule type" value="Genomic_DNA"/>
</dbReference>